<dbReference type="PROSITE" id="PS50835">
    <property type="entry name" value="IG_LIKE"/>
    <property type="match status" value="3"/>
</dbReference>
<dbReference type="InterPro" id="IPR013783">
    <property type="entry name" value="Ig-like_fold"/>
</dbReference>
<dbReference type="GO" id="GO:0016020">
    <property type="term" value="C:membrane"/>
    <property type="evidence" value="ECO:0007669"/>
    <property type="project" value="UniProtKB-SubCell"/>
</dbReference>
<organism evidence="4 5">
    <name type="scientific">Glossina palpalis gambiensis</name>
    <dbReference type="NCBI Taxonomy" id="67801"/>
    <lineage>
        <taxon>Eukaryota</taxon>
        <taxon>Metazoa</taxon>
        <taxon>Ecdysozoa</taxon>
        <taxon>Arthropoda</taxon>
        <taxon>Hexapoda</taxon>
        <taxon>Insecta</taxon>
        <taxon>Pterygota</taxon>
        <taxon>Neoptera</taxon>
        <taxon>Endopterygota</taxon>
        <taxon>Diptera</taxon>
        <taxon>Brachycera</taxon>
        <taxon>Muscomorpha</taxon>
        <taxon>Hippoboscoidea</taxon>
        <taxon>Glossinidae</taxon>
        <taxon>Glossina</taxon>
    </lineage>
</organism>
<dbReference type="InterPro" id="IPR007110">
    <property type="entry name" value="Ig-like_dom"/>
</dbReference>
<dbReference type="SUPFAM" id="SSF48726">
    <property type="entry name" value="Immunoglobulin"/>
    <property type="match status" value="2"/>
</dbReference>
<keyword evidence="1" id="KW-0677">Repeat</keyword>
<dbReference type="Proteomes" id="UP000092460">
    <property type="component" value="Unassembled WGS sequence"/>
</dbReference>
<dbReference type="FunFam" id="2.60.40.10:FF:000310">
    <property type="entry name" value="Down syndrome cell adhesion molecule, isoform D"/>
    <property type="match status" value="1"/>
</dbReference>
<dbReference type="PANTHER" id="PTHR44170:SF6">
    <property type="entry name" value="CONTACTIN"/>
    <property type="match status" value="1"/>
</dbReference>
<protein>
    <recommendedName>
        <fullName evidence="3">Ig-like domain-containing protein</fullName>
    </recommendedName>
</protein>
<evidence type="ECO:0000256" key="2">
    <source>
        <dbReference type="ARBA" id="ARBA00023157"/>
    </source>
</evidence>
<dbReference type="FunFam" id="2.60.40.10:FF:000230">
    <property type="entry name" value="Down syndrome cell adhesion molecule, isoform D"/>
    <property type="match status" value="1"/>
</dbReference>
<keyword evidence="2" id="KW-1015">Disulfide bond</keyword>
<dbReference type="EMBL" id="JXJN01007387">
    <property type="status" value="NOT_ANNOTATED_CDS"/>
    <property type="molecule type" value="Genomic_DNA"/>
</dbReference>
<reference evidence="4" key="2">
    <citation type="submission" date="2020-05" db="UniProtKB">
        <authorList>
            <consortium name="EnsemblMetazoa"/>
        </authorList>
    </citation>
    <scope>IDENTIFICATION</scope>
    <source>
        <strain evidence="4">IAEA</strain>
    </source>
</reference>
<dbReference type="STRING" id="67801.A0A1B0B202"/>
<keyword evidence="5" id="KW-1185">Reference proteome</keyword>
<sequence>MIKSGYSKATPFTLAANPPDADQKGPVFLKEPTNRIDFSNSTGAEIECKASGNPMPEIIWIRSDGTAVGDVPGLRQISSDGKLVFPPFRAEDYRQEVHAQVYACLARNQFGTIISRDVHVRAVVAQYYEADVNKEHVIRGNSAVIKCLIPSFVADFVEVVSWHTDNEENFYPGSEYVVSQQYEEDIHKAFVIRGNSAILKCDIPSFVADFVSIVSWHTDQDENFFPGTEYVVAQYYDTDVNKAYVIRANAAILKCEIPSFMADFVSIISWHTDQNEDFLPNTEYVVQQFYESEVNNEYVIRGNAAVLKCSIPSFVADFVQVVSWQDESGELYATLDEPNGRFVIQTYESEADNEYVIRGNSAVMKCEIPSYVADFVYVDLWLDSEGRNYYPNNEEEIVVHQFYQTRVTDEFVLRGNAATLKCSVPSFVADFISVESWVDEEGAEILKPQENDSLVVQQFFESQVYDEYVIKGNAAIFKCQTPSFVADHLEIIDWLDTEGGFYTKNETVVPQAYTVNVMDEAVLKGNSAILKCHIPSFVGDFIAVASWVEDEEREIYPMSQNEIRTVLPSGELHIREVGPEDGYKSYQCRTKHRLTGETRLSATKGRLVITVFLEQKVIDLCRNEEEINISWKV</sequence>
<evidence type="ECO:0000256" key="1">
    <source>
        <dbReference type="ARBA" id="ARBA00022737"/>
    </source>
</evidence>
<evidence type="ECO:0000313" key="4">
    <source>
        <dbReference type="EnsemblMetazoa" id="GPPI016266-PA"/>
    </source>
</evidence>
<evidence type="ECO:0000259" key="3">
    <source>
        <dbReference type="PROSITE" id="PS50835"/>
    </source>
</evidence>
<reference evidence="5" key="1">
    <citation type="submission" date="2015-01" db="EMBL/GenBank/DDBJ databases">
        <authorList>
            <person name="Aksoy S."/>
            <person name="Warren W."/>
            <person name="Wilson R.K."/>
        </authorList>
    </citation>
    <scope>NUCLEOTIDE SEQUENCE [LARGE SCALE GENOMIC DNA]</scope>
    <source>
        <strain evidence="5">IAEA</strain>
    </source>
</reference>
<dbReference type="EnsemblMetazoa" id="GPPI016266-RA">
    <property type="protein sequence ID" value="GPPI016266-PA"/>
    <property type="gene ID" value="GPPI016266"/>
</dbReference>
<dbReference type="VEuPathDB" id="VectorBase:GPPI016266"/>
<proteinExistence type="predicted"/>
<dbReference type="AlphaFoldDB" id="A0A1B0B202"/>
<feature type="domain" description="Ig-like" evidence="3">
    <location>
        <begin position="510"/>
        <end position="601"/>
    </location>
</feature>
<name>A0A1B0B202_9MUSC</name>
<feature type="domain" description="Ig-like" evidence="3">
    <location>
        <begin position="280"/>
        <end position="368"/>
    </location>
</feature>
<dbReference type="Gene3D" id="2.60.40.10">
    <property type="entry name" value="Immunoglobulins"/>
    <property type="match status" value="9"/>
</dbReference>
<dbReference type="PANTHER" id="PTHR44170">
    <property type="entry name" value="PROTEIN SIDEKICK"/>
    <property type="match status" value="1"/>
</dbReference>
<feature type="domain" description="Ig-like" evidence="3">
    <location>
        <begin position="26"/>
        <end position="115"/>
    </location>
</feature>
<accession>A0A1B0B202</accession>
<evidence type="ECO:0000313" key="5">
    <source>
        <dbReference type="Proteomes" id="UP000092460"/>
    </source>
</evidence>
<dbReference type="EMBL" id="JXJN01007386">
    <property type="status" value="NOT_ANNOTATED_CDS"/>
    <property type="molecule type" value="Genomic_DNA"/>
</dbReference>
<dbReference type="InterPro" id="IPR036179">
    <property type="entry name" value="Ig-like_dom_sf"/>
</dbReference>
<dbReference type="GO" id="GO:0098609">
    <property type="term" value="P:cell-cell adhesion"/>
    <property type="evidence" value="ECO:0007669"/>
    <property type="project" value="TreeGrafter"/>
</dbReference>